<reference evidence="3 4" key="1">
    <citation type="submission" date="2017-09" db="EMBL/GenBank/DDBJ databases">
        <authorList>
            <person name="Varghese N."/>
            <person name="Submissions S."/>
        </authorList>
    </citation>
    <scope>NUCLEOTIDE SEQUENCE [LARGE SCALE GENOMIC DNA]</scope>
    <source>
        <strain evidence="3 4">OK806</strain>
    </source>
</reference>
<dbReference type="AlphaFoldDB" id="A0A7Z7I7F7"/>
<feature type="domain" description="WYL" evidence="1">
    <location>
        <begin position="157"/>
        <end position="238"/>
    </location>
</feature>
<dbReference type="PANTHER" id="PTHR34580">
    <property type="match status" value="1"/>
</dbReference>
<dbReference type="InterPro" id="IPR026881">
    <property type="entry name" value="WYL_dom"/>
</dbReference>
<dbReference type="Pfam" id="PF25583">
    <property type="entry name" value="WCX"/>
    <property type="match status" value="1"/>
</dbReference>
<gene>
    <name evidence="3" type="ORF">SAMN05446927_3926</name>
</gene>
<name>A0A7Z7I7F7_9BURK</name>
<proteinExistence type="predicted"/>
<dbReference type="Proteomes" id="UP000219522">
    <property type="component" value="Unassembled WGS sequence"/>
</dbReference>
<evidence type="ECO:0000259" key="2">
    <source>
        <dbReference type="Pfam" id="PF25583"/>
    </source>
</evidence>
<feature type="domain" description="WCX" evidence="2">
    <location>
        <begin position="269"/>
        <end position="342"/>
    </location>
</feature>
<dbReference type="OrthoDB" id="8595817at2"/>
<dbReference type="Pfam" id="PF13280">
    <property type="entry name" value="WYL"/>
    <property type="match status" value="1"/>
</dbReference>
<sequence length="352" mass="40253">MPSSLDEAILRVLPTERDAVPWLSTPEVHRRLEARGHRVGYTKKIQRHLTSLENGARVISTLNGRELLWQRKPWLHGLQEGVGLMSASEAVAFHILQRFAGNKLPDAVMRDIEPLFNAAEVRLSEEKADNRIYRAWPDKIASVDGAFTLIRPKIRADVFEAVATATFFERELIVQYRAAYRSQETNEPEPKILWPLALVESSGTMYLVAQDASATRRSERGEHDFPRRLYRLDRIRSVAESGNTFAYPADFKLNRYIEAEQAFDFLTEPPVRLELAFEGNAGNHLRESPMAKDQEVEPLSDGRLKVCGTVIPSLKLRWWLRSIGSAVEILGPESLRNEFAEDYLKLANRYRR</sequence>
<protein>
    <submittedName>
        <fullName evidence="3">WYL domain-containing protein</fullName>
    </submittedName>
</protein>
<keyword evidence="4" id="KW-1185">Reference proteome</keyword>
<dbReference type="EMBL" id="OCSU01000002">
    <property type="protein sequence ID" value="SOE80684.1"/>
    <property type="molecule type" value="Genomic_DNA"/>
</dbReference>
<dbReference type="InterPro" id="IPR057727">
    <property type="entry name" value="WCX_dom"/>
</dbReference>
<dbReference type="InterPro" id="IPR051534">
    <property type="entry name" value="CBASS_pafABC_assoc_protein"/>
</dbReference>
<evidence type="ECO:0000313" key="4">
    <source>
        <dbReference type="Proteomes" id="UP000219522"/>
    </source>
</evidence>
<dbReference type="PROSITE" id="PS52050">
    <property type="entry name" value="WYL"/>
    <property type="match status" value="1"/>
</dbReference>
<comment type="caution">
    <text evidence="3">The sequence shown here is derived from an EMBL/GenBank/DDBJ whole genome shotgun (WGS) entry which is preliminary data.</text>
</comment>
<accession>A0A7Z7I7F7</accession>
<dbReference type="PANTHER" id="PTHR34580:SF1">
    <property type="entry name" value="PROTEIN PAFC"/>
    <property type="match status" value="1"/>
</dbReference>
<evidence type="ECO:0000313" key="3">
    <source>
        <dbReference type="EMBL" id="SOE80684.1"/>
    </source>
</evidence>
<evidence type="ECO:0000259" key="1">
    <source>
        <dbReference type="Pfam" id="PF13280"/>
    </source>
</evidence>
<organism evidence="3 4">
    <name type="scientific">Caballeronia arationis</name>
    <dbReference type="NCBI Taxonomy" id="1777142"/>
    <lineage>
        <taxon>Bacteria</taxon>
        <taxon>Pseudomonadati</taxon>
        <taxon>Pseudomonadota</taxon>
        <taxon>Betaproteobacteria</taxon>
        <taxon>Burkholderiales</taxon>
        <taxon>Burkholderiaceae</taxon>
        <taxon>Caballeronia</taxon>
    </lineage>
</organism>